<evidence type="ECO:0000256" key="7">
    <source>
        <dbReference type="ARBA" id="ARBA00022692"/>
    </source>
</evidence>
<evidence type="ECO:0000256" key="5">
    <source>
        <dbReference type="ARBA" id="ARBA00022475"/>
    </source>
</evidence>
<dbReference type="GeneID" id="115402796"/>
<dbReference type="Gene3D" id="1.20.120.1770">
    <property type="match status" value="1"/>
</dbReference>
<keyword evidence="6" id="KW-0349">Heme</keyword>
<accession>A0A672JF72</accession>
<dbReference type="CTD" id="79901"/>
<dbReference type="GO" id="GO:0016324">
    <property type="term" value="C:apical plasma membrane"/>
    <property type="evidence" value="ECO:0007669"/>
    <property type="project" value="UniProtKB-SubCell"/>
</dbReference>
<evidence type="ECO:0000256" key="19">
    <source>
        <dbReference type="ARBA" id="ARBA00048457"/>
    </source>
</evidence>
<dbReference type="InterPro" id="IPR043205">
    <property type="entry name" value="CYB561/CYBRD1-like"/>
</dbReference>
<evidence type="ECO:0000256" key="14">
    <source>
        <dbReference type="ARBA" id="ARBA00023136"/>
    </source>
</evidence>
<evidence type="ECO:0000256" key="10">
    <source>
        <dbReference type="ARBA" id="ARBA00022982"/>
    </source>
</evidence>
<comment type="subcellular location">
    <subcellularLocation>
        <location evidence="2">Apical cell membrane</location>
        <topology evidence="2">Multi-pass membrane protein</topology>
    </subcellularLocation>
</comment>
<keyword evidence="25" id="KW-1185">Reference proteome</keyword>
<evidence type="ECO:0000256" key="22">
    <source>
        <dbReference type="SAM" id="Phobius"/>
    </source>
</evidence>
<feature type="transmembrane region" description="Helical" evidence="22">
    <location>
        <begin position="158"/>
        <end position="178"/>
    </location>
</feature>
<dbReference type="PANTHER" id="PTHR10106:SF12">
    <property type="entry name" value="PLASMA MEMBRANE ASCORBATE-DEPENDENT REDUCTASE CYBRD1"/>
    <property type="match status" value="1"/>
</dbReference>
<evidence type="ECO:0000256" key="13">
    <source>
        <dbReference type="ARBA" id="ARBA00023004"/>
    </source>
</evidence>
<dbReference type="PROSITE" id="PS50939">
    <property type="entry name" value="CYTOCHROME_B561"/>
    <property type="match status" value="1"/>
</dbReference>
<keyword evidence="8" id="KW-0479">Metal-binding</keyword>
<dbReference type="GO" id="GO:0140571">
    <property type="term" value="F:transmembrane ascorbate ferrireductase activity"/>
    <property type="evidence" value="ECO:0007669"/>
    <property type="project" value="UniProtKB-EC"/>
</dbReference>
<dbReference type="GO" id="GO:0005765">
    <property type="term" value="C:lysosomal membrane"/>
    <property type="evidence" value="ECO:0007669"/>
    <property type="project" value="TreeGrafter"/>
</dbReference>
<dbReference type="InParanoid" id="A0A672JF72"/>
<dbReference type="OrthoDB" id="907479at2759"/>
<evidence type="ECO:0000256" key="9">
    <source>
        <dbReference type="ARBA" id="ARBA00022967"/>
    </source>
</evidence>
<keyword evidence="13" id="KW-0408">Iron</keyword>
<evidence type="ECO:0000313" key="24">
    <source>
        <dbReference type="Ensembl" id="ENSSFAP00005051869.1"/>
    </source>
</evidence>
<evidence type="ECO:0000256" key="16">
    <source>
        <dbReference type="ARBA" id="ARBA00024244"/>
    </source>
</evidence>
<evidence type="ECO:0000256" key="15">
    <source>
        <dbReference type="ARBA" id="ARBA00024225"/>
    </source>
</evidence>
<comment type="catalytic activity">
    <reaction evidence="20">
        <text>Cu(2+)(out) + L-ascorbate(in) = Cu(+)(out) + monodehydro-L-ascorbate radical(in) + H(+)</text>
        <dbReference type="Rhea" id="RHEA:66656"/>
        <dbReference type="ChEBI" id="CHEBI:15378"/>
        <dbReference type="ChEBI" id="CHEBI:29036"/>
        <dbReference type="ChEBI" id="CHEBI:38290"/>
        <dbReference type="ChEBI" id="CHEBI:49552"/>
        <dbReference type="ChEBI" id="CHEBI:59513"/>
    </reaction>
    <physiologicalReaction direction="left-to-right" evidence="20">
        <dbReference type="Rhea" id="RHEA:66657"/>
    </physiologicalReaction>
</comment>
<dbReference type="SMART" id="SM00665">
    <property type="entry name" value="B561"/>
    <property type="match status" value="1"/>
</dbReference>
<dbReference type="PANTHER" id="PTHR10106">
    <property type="entry name" value="CYTOCHROME B561-RELATED"/>
    <property type="match status" value="1"/>
</dbReference>
<evidence type="ECO:0000256" key="11">
    <source>
        <dbReference type="ARBA" id="ARBA00022989"/>
    </source>
</evidence>
<dbReference type="EC" id="7.2.1.3" evidence="15"/>
<evidence type="ECO:0000256" key="8">
    <source>
        <dbReference type="ARBA" id="ARBA00022723"/>
    </source>
</evidence>
<dbReference type="RefSeq" id="XP_029967215.1">
    <property type="nucleotide sequence ID" value="XM_030111355.1"/>
</dbReference>
<keyword evidence="12" id="KW-0560">Oxidoreductase</keyword>
<feature type="transmembrane region" description="Helical" evidence="22">
    <location>
        <begin position="84"/>
        <end position="105"/>
    </location>
</feature>
<keyword evidence="5" id="KW-1003">Cell membrane</keyword>
<dbReference type="InterPro" id="IPR006593">
    <property type="entry name" value="Cyt_b561/ferric_Rdtase_TM"/>
</dbReference>
<dbReference type="GO" id="GO:0046872">
    <property type="term" value="F:metal ion binding"/>
    <property type="evidence" value="ECO:0007669"/>
    <property type="project" value="UniProtKB-KW"/>
</dbReference>
<evidence type="ECO:0000313" key="25">
    <source>
        <dbReference type="Proteomes" id="UP000472267"/>
    </source>
</evidence>
<evidence type="ECO:0000256" key="2">
    <source>
        <dbReference type="ARBA" id="ARBA00004424"/>
    </source>
</evidence>
<evidence type="ECO:0000259" key="23">
    <source>
        <dbReference type="PROSITE" id="PS50939"/>
    </source>
</evidence>
<keyword evidence="14 22" id="KW-0472">Membrane</keyword>
<evidence type="ECO:0000256" key="6">
    <source>
        <dbReference type="ARBA" id="ARBA00022617"/>
    </source>
</evidence>
<evidence type="ECO:0000256" key="3">
    <source>
        <dbReference type="ARBA" id="ARBA00011738"/>
    </source>
</evidence>
<keyword evidence="10" id="KW-0249">Electron transport</keyword>
<evidence type="ECO:0000256" key="18">
    <source>
        <dbReference type="ARBA" id="ARBA00047447"/>
    </source>
</evidence>
<feature type="transmembrane region" description="Helical" evidence="22">
    <location>
        <begin position="198"/>
        <end position="219"/>
    </location>
</feature>
<keyword evidence="11 22" id="KW-1133">Transmembrane helix</keyword>
<evidence type="ECO:0000256" key="17">
    <source>
        <dbReference type="ARBA" id="ARBA00031718"/>
    </source>
</evidence>
<feature type="transmembrane region" description="Helical" evidence="22">
    <location>
        <begin position="125"/>
        <end position="146"/>
    </location>
</feature>
<comment type="cofactor">
    <cofactor evidence="1">
        <name>heme b</name>
        <dbReference type="ChEBI" id="CHEBI:60344"/>
    </cofactor>
</comment>
<evidence type="ECO:0000256" key="20">
    <source>
        <dbReference type="ARBA" id="ARBA00049459"/>
    </source>
</evidence>
<organism evidence="24 25">
    <name type="scientific">Salarias fasciatus</name>
    <name type="common">Jewelled blenny</name>
    <name type="synonym">Blennius fasciatus</name>
    <dbReference type="NCBI Taxonomy" id="181472"/>
    <lineage>
        <taxon>Eukaryota</taxon>
        <taxon>Metazoa</taxon>
        <taxon>Chordata</taxon>
        <taxon>Craniata</taxon>
        <taxon>Vertebrata</taxon>
        <taxon>Euteleostomi</taxon>
        <taxon>Actinopterygii</taxon>
        <taxon>Neopterygii</taxon>
        <taxon>Teleostei</taxon>
        <taxon>Neoteleostei</taxon>
        <taxon>Acanthomorphata</taxon>
        <taxon>Ovalentaria</taxon>
        <taxon>Blenniimorphae</taxon>
        <taxon>Blenniiformes</taxon>
        <taxon>Blennioidei</taxon>
        <taxon>Blenniidae</taxon>
        <taxon>Salariinae</taxon>
        <taxon>Salarias</taxon>
    </lineage>
</organism>
<dbReference type="FunFam" id="1.20.120.1770:FF:000001">
    <property type="entry name" value="Cytochrome b reductase 1"/>
    <property type="match status" value="1"/>
</dbReference>
<feature type="compositionally biased region" description="Polar residues" evidence="21">
    <location>
        <begin position="252"/>
        <end position="263"/>
    </location>
</feature>
<protein>
    <recommendedName>
        <fullName evidence="16">Plasma membrane ascorbate-dependent reductase CYBRD1</fullName>
        <ecNumber evidence="15">7.2.1.3</ecNumber>
    </recommendedName>
    <alternativeName>
        <fullName evidence="17">Cytochrome b reductase 1</fullName>
    </alternativeName>
</protein>
<reference evidence="24" key="3">
    <citation type="submission" date="2025-09" db="UniProtKB">
        <authorList>
            <consortium name="Ensembl"/>
        </authorList>
    </citation>
    <scope>IDENTIFICATION</scope>
</reference>
<dbReference type="Pfam" id="PF03188">
    <property type="entry name" value="Cytochrom_B561"/>
    <property type="match status" value="1"/>
</dbReference>
<comment type="catalytic activity">
    <reaction evidence="18">
        <text>monodehydro-L-ascorbate radical(out) + L-ascorbate(in) = monodehydro-L-ascorbate radical(in) + L-ascorbate(out)</text>
        <dbReference type="Rhea" id="RHEA:66524"/>
        <dbReference type="ChEBI" id="CHEBI:38290"/>
        <dbReference type="ChEBI" id="CHEBI:59513"/>
    </reaction>
    <physiologicalReaction direction="left-to-right" evidence="18">
        <dbReference type="Rhea" id="RHEA:66525"/>
    </physiologicalReaction>
</comment>
<comment type="subunit">
    <text evidence="3">Homodimer.</text>
</comment>
<reference evidence="24" key="2">
    <citation type="submission" date="2025-08" db="UniProtKB">
        <authorList>
            <consortium name="Ensembl"/>
        </authorList>
    </citation>
    <scope>IDENTIFICATION</scope>
</reference>
<dbReference type="OMA" id="NWHPVLA"/>
<feature type="region of interest" description="Disordered" evidence="21">
    <location>
        <begin position="242"/>
        <end position="278"/>
    </location>
</feature>
<comment type="catalytic activity">
    <reaction evidence="19">
        <text>Fe(3+)(out) + L-ascorbate(in) = monodehydro-L-ascorbate radical(in) + Fe(2+)(out) + H(+)</text>
        <dbReference type="Rhea" id="RHEA:30403"/>
        <dbReference type="ChEBI" id="CHEBI:15378"/>
        <dbReference type="ChEBI" id="CHEBI:29033"/>
        <dbReference type="ChEBI" id="CHEBI:29034"/>
        <dbReference type="ChEBI" id="CHEBI:38290"/>
        <dbReference type="ChEBI" id="CHEBI:59513"/>
        <dbReference type="EC" id="7.2.1.3"/>
    </reaction>
    <physiologicalReaction direction="left-to-right" evidence="19">
        <dbReference type="Rhea" id="RHEA:30404"/>
    </physiologicalReaction>
</comment>
<feature type="transmembrane region" description="Helical" evidence="22">
    <location>
        <begin position="52"/>
        <end position="72"/>
    </location>
</feature>
<reference evidence="24" key="1">
    <citation type="submission" date="2019-06" db="EMBL/GenBank/DDBJ databases">
        <authorList>
            <consortium name="Wellcome Sanger Institute Data Sharing"/>
        </authorList>
    </citation>
    <scope>NUCLEOTIDE SEQUENCE [LARGE SCALE GENOMIC DNA]</scope>
</reference>
<sequence length="278" mass="30575">MMEARRALFLVVLAAAAAAGLVAVVFVLKWVLHFREGLAWDGGPGEFNWHPVLMVIGFVVLQGTAIIVYRLPWTWHSSKQLMKFIHAGLNLLAFSLAVISVVAVFDFHNYAKIPNMYSLHSWVGLAVVVLYALQLVLGVFMYLIPVTPVSLRAAFMPLHVYTGLLLFTSVIGVALMGITEKLIFGLKDPKYKDSPPEAVFVNVLGVLLVVFGGLILWIATRTSWKRPSDQILHNLHTNVGGEDSTKVGPALSQLSEGNDAESSSDVRKRSSKMDYEAN</sequence>
<proteinExistence type="predicted"/>
<keyword evidence="4" id="KW-0813">Transport</keyword>
<feature type="domain" description="Cytochrome b561" evidence="23">
    <location>
        <begin position="15"/>
        <end position="220"/>
    </location>
</feature>
<evidence type="ECO:0000256" key="21">
    <source>
        <dbReference type="SAM" id="MobiDB-lite"/>
    </source>
</evidence>
<evidence type="ECO:0000256" key="12">
    <source>
        <dbReference type="ARBA" id="ARBA00023002"/>
    </source>
</evidence>
<dbReference type="AlphaFoldDB" id="A0A672JF72"/>
<evidence type="ECO:0000256" key="1">
    <source>
        <dbReference type="ARBA" id="ARBA00001970"/>
    </source>
</evidence>
<feature type="transmembrane region" description="Helical" evidence="22">
    <location>
        <begin position="7"/>
        <end position="32"/>
    </location>
</feature>
<dbReference type="Proteomes" id="UP000472267">
    <property type="component" value="Chromosome 16"/>
</dbReference>
<feature type="compositionally biased region" description="Basic and acidic residues" evidence="21">
    <location>
        <begin position="264"/>
        <end position="278"/>
    </location>
</feature>
<name>A0A672JF72_SALFA</name>
<keyword evidence="7 22" id="KW-0812">Transmembrane</keyword>
<gene>
    <name evidence="24" type="primary">LOC115402796</name>
</gene>
<evidence type="ECO:0000256" key="4">
    <source>
        <dbReference type="ARBA" id="ARBA00022448"/>
    </source>
</evidence>
<dbReference type="FunCoup" id="A0A672JF72">
    <property type="interactions" value="161"/>
</dbReference>
<dbReference type="Ensembl" id="ENSSFAT00005053517.1">
    <property type="protein sequence ID" value="ENSSFAP00005051869.1"/>
    <property type="gene ID" value="ENSSFAG00005024888.1"/>
</dbReference>
<keyword evidence="9" id="KW-1278">Translocase</keyword>